<feature type="domain" description="PAS" evidence="8">
    <location>
        <begin position="178"/>
        <end position="247"/>
    </location>
</feature>
<evidence type="ECO:0000256" key="3">
    <source>
        <dbReference type="ARBA" id="ARBA00022553"/>
    </source>
</evidence>
<dbReference type="InterPro" id="IPR000700">
    <property type="entry name" value="PAS-assoc_C"/>
</dbReference>
<evidence type="ECO:0000256" key="5">
    <source>
        <dbReference type="ARBA" id="ARBA00022777"/>
    </source>
</evidence>
<dbReference type="PROSITE" id="PS50112">
    <property type="entry name" value="PAS"/>
    <property type="match status" value="2"/>
</dbReference>
<evidence type="ECO:0000313" key="10">
    <source>
        <dbReference type="EMBL" id="MBC8177374.1"/>
    </source>
</evidence>
<keyword evidence="6" id="KW-0175">Coiled coil</keyword>
<dbReference type="Pfam" id="PF13185">
    <property type="entry name" value="GAF_2"/>
    <property type="match status" value="2"/>
</dbReference>
<dbReference type="InterPro" id="IPR029016">
    <property type="entry name" value="GAF-like_dom_sf"/>
</dbReference>
<dbReference type="Proteomes" id="UP000650524">
    <property type="component" value="Unassembled WGS sequence"/>
</dbReference>
<sequence>MVERPTYEQLELQVKTLRNELAEQKREESSLRESKERLSQILQETSIPTFVIDNNHMVTHVNKAYENLTGIPADEIIGTSKQWLCFYATERPTMADLIVDNAPEEEIAKHYHGNYQKSAVTEGGYEADRLFRDLGKGSKWLFFTASPLKDDRGNITGAIETLQDITAQKKVEQALRKSEKSLRILLDFVPYPIVVFTLDGRVYYLNPSFTETFGWTLDELEGKTIPYTPPGLEQETGDMIKKLFEKKVILRHETKRLTKEGQVLDVVMRAGVYSEEKDEPAGELVLLRDITREKKIARNNEAILRISTALPEYHNLEELLDYVSGEIKQLLNTEGALVILLDEEREELFFMGAAYDDSTTKERIKEIRFPADKSVAGKVIKTGEPIIVHDTSKDPHFYPGVDKRLGYHTRNMLEVPLKSGDRIIGALCARNKKEGTFDKTDLDLLSMIAGTIALSIENARFSEEIIRAYANNAALLRISTALPEYPDLEELHDYVSSEVKRLMGSEGAIVILLDEEKEELFFVGASYDDSATQKRVKEIRFPVDELVAGKVIKTGEPLIVSDTSADPALHRERDKKLGYHTKNLLFVPLRSSDRIIGALCAINKKEGTFDQANVELLSMVAGTVALSIENARFSEELKRAYLEVSSMNRAKDKVINHLSHELKTPVSVLSGSLKILEKKLMSLAEENWKTTLSRGKRNLDRIVEIQNQVEDIMLDRHYESHHLLSQMLEECADELETLFAEEIGEGRLVETIRKRIDKLFGPKENEPKKIVLNEYVRERIADLKPLFSHRRVDIISHLETVPPICIPLDPLQKIIDGLVKNAIENTPDEGKIEIIVREKEAGTELVVHDYGVGIIADAQRRIFEGFFVTQDTMAYSSKRAFDFNAGGKGADLLRMKIFSERYNFKIDMESSRCGFIPKETDLCPGKISDCAFCTKEEDCHYSGGSVFSIHFPAVSN</sequence>
<dbReference type="PROSITE" id="PS50113">
    <property type="entry name" value="PAC"/>
    <property type="match status" value="1"/>
</dbReference>
<dbReference type="PROSITE" id="PS50109">
    <property type="entry name" value="HIS_KIN"/>
    <property type="match status" value="1"/>
</dbReference>
<feature type="domain" description="PAC" evidence="9">
    <location>
        <begin position="125"/>
        <end position="177"/>
    </location>
</feature>
<feature type="coiled-coil region" evidence="6">
    <location>
        <begin position="7"/>
        <end position="41"/>
    </location>
</feature>
<dbReference type="SUPFAM" id="SSF55785">
    <property type="entry name" value="PYP-like sensor domain (PAS domain)"/>
    <property type="match status" value="2"/>
</dbReference>
<dbReference type="SMART" id="SM00387">
    <property type="entry name" value="HATPase_c"/>
    <property type="match status" value="1"/>
</dbReference>
<dbReference type="InterPro" id="IPR013656">
    <property type="entry name" value="PAS_4"/>
</dbReference>
<protein>
    <recommendedName>
        <fullName evidence="2">histidine kinase</fullName>
        <ecNumber evidence="2">2.7.13.3</ecNumber>
    </recommendedName>
</protein>
<dbReference type="SUPFAM" id="SSF55781">
    <property type="entry name" value="GAF domain-like"/>
    <property type="match status" value="2"/>
</dbReference>
<dbReference type="Pfam" id="PF00512">
    <property type="entry name" value="HisKA"/>
    <property type="match status" value="1"/>
</dbReference>
<evidence type="ECO:0000256" key="1">
    <source>
        <dbReference type="ARBA" id="ARBA00000085"/>
    </source>
</evidence>
<comment type="catalytic activity">
    <reaction evidence="1">
        <text>ATP + protein L-histidine = ADP + protein N-phospho-L-histidine.</text>
        <dbReference type="EC" id="2.7.13.3"/>
    </reaction>
</comment>
<comment type="caution">
    <text evidence="10">The sequence shown here is derived from an EMBL/GenBank/DDBJ whole genome shotgun (WGS) entry which is preliminary data.</text>
</comment>
<evidence type="ECO:0000256" key="4">
    <source>
        <dbReference type="ARBA" id="ARBA00022679"/>
    </source>
</evidence>
<evidence type="ECO:0000313" key="11">
    <source>
        <dbReference type="Proteomes" id="UP000650524"/>
    </source>
</evidence>
<dbReference type="SUPFAM" id="SSF47384">
    <property type="entry name" value="Homodimeric domain of signal transducing histidine kinase"/>
    <property type="match status" value="1"/>
</dbReference>
<gene>
    <name evidence="10" type="ORF">H8E19_08200</name>
</gene>
<dbReference type="CDD" id="cd00130">
    <property type="entry name" value="PAS"/>
    <property type="match status" value="2"/>
</dbReference>
<dbReference type="Gene3D" id="3.30.565.10">
    <property type="entry name" value="Histidine kinase-like ATPase, C-terminal domain"/>
    <property type="match status" value="1"/>
</dbReference>
<evidence type="ECO:0000259" key="9">
    <source>
        <dbReference type="PROSITE" id="PS50113"/>
    </source>
</evidence>
<dbReference type="GO" id="GO:0000155">
    <property type="term" value="F:phosphorelay sensor kinase activity"/>
    <property type="evidence" value="ECO:0007669"/>
    <property type="project" value="InterPro"/>
</dbReference>
<dbReference type="InterPro" id="IPR003594">
    <property type="entry name" value="HATPase_dom"/>
</dbReference>
<name>A0A8J6N0W8_9DELT</name>
<feature type="domain" description="Histidine kinase" evidence="7">
    <location>
        <begin position="657"/>
        <end position="911"/>
    </location>
</feature>
<keyword evidence="4" id="KW-0808">Transferase</keyword>
<evidence type="ECO:0000259" key="8">
    <source>
        <dbReference type="PROSITE" id="PS50112"/>
    </source>
</evidence>
<reference evidence="10 11" key="1">
    <citation type="submission" date="2020-08" db="EMBL/GenBank/DDBJ databases">
        <title>Bridging the membrane lipid divide: bacteria of the FCB group superphylum have the potential to synthesize archaeal ether lipids.</title>
        <authorList>
            <person name="Villanueva L."/>
            <person name="Von Meijenfeldt F.A.B."/>
            <person name="Westbye A.B."/>
            <person name="Yadav S."/>
            <person name="Hopmans E.C."/>
            <person name="Dutilh B.E."/>
            <person name="Sinninghe Damste J.S."/>
        </authorList>
    </citation>
    <scope>NUCLEOTIDE SEQUENCE [LARGE SCALE GENOMIC DNA]</scope>
    <source>
        <strain evidence="10">NIOZ-UU27</strain>
    </source>
</reference>
<dbReference type="InterPro" id="IPR052162">
    <property type="entry name" value="Sensor_kinase/Photoreceptor"/>
</dbReference>
<dbReference type="Gene3D" id="1.10.287.130">
    <property type="match status" value="1"/>
</dbReference>
<dbReference type="InterPro" id="IPR003661">
    <property type="entry name" value="HisK_dim/P_dom"/>
</dbReference>
<dbReference type="InterPro" id="IPR001610">
    <property type="entry name" value="PAC"/>
</dbReference>
<dbReference type="SMART" id="SM00388">
    <property type="entry name" value="HisKA"/>
    <property type="match status" value="1"/>
</dbReference>
<dbReference type="Pfam" id="PF02518">
    <property type="entry name" value="HATPase_c"/>
    <property type="match status" value="1"/>
</dbReference>
<dbReference type="InterPro" id="IPR035965">
    <property type="entry name" value="PAS-like_dom_sf"/>
</dbReference>
<dbReference type="SMART" id="SM00091">
    <property type="entry name" value="PAS"/>
    <property type="match status" value="2"/>
</dbReference>
<dbReference type="Pfam" id="PF13426">
    <property type="entry name" value="PAS_9"/>
    <property type="match status" value="1"/>
</dbReference>
<dbReference type="CDD" id="cd00082">
    <property type="entry name" value="HisKA"/>
    <property type="match status" value="1"/>
</dbReference>
<dbReference type="PANTHER" id="PTHR43304">
    <property type="entry name" value="PHYTOCHROME-LIKE PROTEIN CPH1"/>
    <property type="match status" value="1"/>
</dbReference>
<dbReference type="SUPFAM" id="SSF55874">
    <property type="entry name" value="ATPase domain of HSP90 chaperone/DNA topoisomerase II/histidine kinase"/>
    <property type="match status" value="1"/>
</dbReference>
<proteinExistence type="predicted"/>
<evidence type="ECO:0000256" key="6">
    <source>
        <dbReference type="SAM" id="Coils"/>
    </source>
</evidence>
<dbReference type="Pfam" id="PF08448">
    <property type="entry name" value="PAS_4"/>
    <property type="match status" value="1"/>
</dbReference>
<dbReference type="InterPro" id="IPR003018">
    <property type="entry name" value="GAF"/>
</dbReference>
<evidence type="ECO:0000259" key="7">
    <source>
        <dbReference type="PROSITE" id="PS50109"/>
    </source>
</evidence>
<evidence type="ECO:0000256" key="2">
    <source>
        <dbReference type="ARBA" id="ARBA00012438"/>
    </source>
</evidence>
<dbReference type="InterPro" id="IPR036097">
    <property type="entry name" value="HisK_dim/P_sf"/>
</dbReference>
<dbReference type="EMBL" id="JACNJD010000205">
    <property type="protein sequence ID" value="MBC8177374.1"/>
    <property type="molecule type" value="Genomic_DNA"/>
</dbReference>
<feature type="domain" description="PAS" evidence="8">
    <location>
        <begin position="34"/>
        <end position="80"/>
    </location>
</feature>
<dbReference type="InterPro" id="IPR000014">
    <property type="entry name" value="PAS"/>
</dbReference>
<dbReference type="SMART" id="SM00065">
    <property type="entry name" value="GAF"/>
    <property type="match status" value="2"/>
</dbReference>
<dbReference type="InterPro" id="IPR005467">
    <property type="entry name" value="His_kinase_dom"/>
</dbReference>
<dbReference type="PANTHER" id="PTHR43304:SF1">
    <property type="entry name" value="PAC DOMAIN-CONTAINING PROTEIN"/>
    <property type="match status" value="1"/>
</dbReference>
<keyword evidence="5" id="KW-0418">Kinase</keyword>
<dbReference type="EC" id="2.7.13.3" evidence="2"/>
<dbReference type="Gene3D" id="3.30.450.20">
    <property type="entry name" value="PAS domain"/>
    <property type="match status" value="2"/>
</dbReference>
<accession>A0A8J6N0W8</accession>
<dbReference type="InterPro" id="IPR036890">
    <property type="entry name" value="HATPase_C_sf"/>
</dbReference>
<keyword evidence="3" id="KW-0597">Phosphoprotein</keyword>
<dbReference type="AlphaFoldDB" id="A0A8J6N0W8"/>
<dbReference type="SMART" id="SM00086">
    <property type="entry name" value="PAC"/>
    <property type="match status" value="2"/>
</dbReference>
<dbReference type="NCBIfam" id="TIGR00229">
    <property type="entry name" value="sensory_box"/>
    <property type="match status" value="2"/>
</dbReference>
<dbReference type="Gene3D" id="3.30.450.40">
    <property type="match status" value="2"/>
</dbReference>
<organism evidence="10 11">
    <name type="scientific">Candidatus Desulfacyla euxinica</name>
    <dbReference type="NCBI Taxonomy" id="2841693"/>
    <lineage>
        <taxon>Bacteria</taxon>
        <taxon>Deltaproteobacteria</taxon>
        <taxon>Candidatus Desulfacyla</taxon>
    </lineage>
</organism>